<dbReference type="EMBL" id="JAUUTY010000005">
    <property type="protein sequence ID" value="KAK1628293.1"/>
    <property type="molecule type" value="Genomic_DNA"/>
</dbReference>
<protein>
    <submittedName>
        <fullName evidence="2">Uncharacterized protein</fullName>
    </submittedName>
</protein>
<organism evidence="2 3">
    <name type="scientific">Lolium multiflorum</name>
    <name type="common">Italian ryegrass</name>
    <name type="synonym">Lolium perenne subsp. multiflorum</name>
    <dbReference type="NCBI Taxonomy" id="4521"/>
    <lineage>
        <taxon>Eukaryota</taxon>
        <taxon>Viridiplantae</taxon>
        <taxon>Streptophyta</taxon>
        <taxon>Embryophyta</taxon>
        <taxon>Tracheophyta</taxon>
        <taxon>Spermatophyta</taxon>
        <taxon>Magnoliopsida</taxon>
        <taxon>Liliopsida</taxon>
        <taxon>Poales</taxon>
        <taxon>Poaceae</taxon>
        <taxon>BOP clade</taxon>
        <taxon>Pooideae</taxon>
        <taxon>Poodae</taxon>
        <taxon>Poeae</taxon>
        <taxon>Poeae Chloroplast Group 2 (Poeae type)</taxon>
        <taxon>Loliodinae</taxon>
        <taxon>Loliinae</taxon>
        <taxon>Lolium</taxon>
    </lineage>
</organism>
<dbReference type="AlphaFoldDB" id="A0AAD8W0G5"/>
<evidence type="ECO:0000313" key="2">
    <source>
        <dbReference type="EMBL" id="KAK1628293.1"/>
    </source>
</evidence>
<proteinExistence type="predicted"/>
<name>A0AAD8W0G5_LOLMU</name>
<feature type="compositionally biased region" description="Polar residues" evidence="1">
    <location>
        <begin position="46"/>
        <end position="55"/>
    </location>
</feature>
<feature type="compositionally biased region" description="Acidic residues" evidence="1">
    <location>
        <begin position="30"/>
        <end position="43"/>
    </location>
</feature>
<dbReference type="Proteomes" id="UP001231189">
    <property type="component" value="Unassembled WGS sequence"/>
</dbReference>
<keyword evidence="3" id="KW-1185">Reference proteome</keyword>
<feature type="region of interest" description="Disordered" evidence="1">
    <location>
        <begin position="1"/>
        <end position="67"/>
    </location>
</feature>
<evidence type="ECO:0000256" key="1">
    <source>
        <dbReference type="SAM" id="MobiDB-lite"/>
    </source>
</evidence>
<sequence>MVDTCRKAASRVVSEPAINNPRRRAASAASEEEEERGSEEVEDSSIHPSRQGTPQPSDPGICTIHRDLPILSAGGELSSGAATGEISYPSKIKSLITMMRRE</sequence>
<gene>
    <name evidence="2" type="ORF">QYE76_002608</name>
</gene>
<reference evidence="2" key="1">
    <citation type="submission" date="2023-07" db="EMBL/GenBank/DDBJ databases">
        <title>A chromosome-level genome assembly of Lolium multiflorum.</title>
        <authorList>
            <person name="Chen Y."/>
            <person name="Copetti D."/>
            <person name="Kolliker R."/>
            <person name="Studer B."/>
        </authorList>
    </citation>
    <scope>NUCLEOTIDE SEQUENCE</scope>
    <source>
        <strain evidence="2">02402/16</strain>
        <tissue evidence="2">Leaf</tissue>
    </source>
</reference>
<evidence type="ECO:0000313" key="3">
    <source>
        <dbReference type="Proteomes" id="UP001231189"/>
    </source>
</evidence>
<accession>A0AAD8W0G5</accession>
<comment type="caution">
    <text evidence="2">The sequence shown here is derived from an EMBL/GenBank/DDBJ whole genome shotgun (WGS) entry which is preliminary data.</text>
</comment>